<evidence type="ECO:0000313" key="2">
    <source>
        <dbReference type="EMBL" id="PIR83702.1"/>
    </source>
</evidence>
<name>A0A2H0UBC5_9BACT</name>
<keyword evidence="1" id="KW-0472">Membrane</keyword>
<gene>
    <name evidence="2" type="ORF">COU18_03445</name>
</gene>
<protein>
    <submittedName>
        <fullName evidence="2">Uncharacterized protein</fullName>
    </submittedName>
</protein>
<dbReference type="AlphaFoldDB" id="A0A2H0UBC5"/>
<feature type="transmembrane region" description="Helical" evidence="1">
    <location>
        <begin position="33"/>
        <end position="61"/>
    </location>
</feature>
<evidence type="ECO:0000313" key="3">
    <source>
        <dbReference type="Proteomes" id="UP000231192"/>
    </source>
</evidence>
<keyword evidence="1" id="KW-1133">Transmembrane helix</keyword>
<dbReference type="Proteomes" id="UP000231192">
    <property type="component" value="Unassembled WGS sequence"/>
</dbReference>
<comment type="caution">
    <text evidence="2">The sequence shown here is derived from an EMBL/GenBank/DDBJ whole genome shotgun (WGS) entry which is preliminary data.</text>
</comment>
<reference evidence="3" key="1">
    <citation type="submission" date="2017-09" db="EMBL/GenBank/DDBJ databases">
        <title>Depth-based differentiation of microbial function through sediment-hosted aquifers and enrichment of novel symbionts in the deep terrestrial subsurface.</title>
        <authorList>
            <person name="Probst A.J."/>
            <person name="Ladd B."/>
            <person name="Jarett J.K."/>
            <person name="Geller-Mcgrath D.E."/>
            <person name="Sieber C.M.K."/>
            <person name="Emerson J.B."/>
            <person name="Anantharaman K."/>
            <person name="Thomas B.C."/>
            <person name="Malmstrom R."/>
            <person name="Stieglmeier M."/>
            <person name="Klingl A."/>
            <person name="Woyke T."/>
            <person name="Ryan C.M."/>
            <person name="Banfield J.F."/>
        </authorList>
    </citation>
    <scope>NUCLEOTIDE SEQUENCE [LARGE SCALE GENOMIC DNA]</scope>
</reference>
<feature type="transmembrane region" description="Helical" evidence="1">
    <location>
        <begin position="7"/>
        <end position="27"/>
    </location>
</feature>
<proteinExistence type="predicted"/>
<feature type="transmembrane region" description="Helical" evidence="1">
    <location>
        <begin position="100"/>
        <end position="122"/>
    </location>
</feature>
<dbReference type="EMBL" id="PFBK01000008">
    <property type="protein sequence ID" value="PIR83702.1"/>
    <property type="molecule type" value="Genomic_DNA"/>
</dbReference>
<feature type="transmembrane region" description="Helical" evidence="1">
    <location>
        <begin position="73"/>
        <end position="94"/>
    </location>
</feature>
<accession>A0A2H0UBC5</accession>
<keyword evidence="1" id="KW-0812">Transmembrane</keyword>
<organism evidence="2 3">
    <name type="scientific">Candidatus Kaiserbacteria bacterium CG10_big_fil_rev_8_21_14_0_10_51_14</name>
    <dbReference type="NCBI Taxonomy" id="1974610"/>
    <lineage>
        <taxon>Bacteria</taxon>
        <taxon>Candidatus Kaiseribacteriota</taxon>
    </lineage>
</organism>
<evidence type="ECO:0000256" key="1">
    <source>
        <dbReference type="SAM" id="Phobius"/>
    </source>
</evidence>
<sequence>MRYVIRYIQGVAVLVGVVPISASAFTIPQVIGLFNVFVGLMLTVAILLFCAGFITWIARLGTWPSYRTEAIKIMEWSVVVLFVLVVLLAIVQFFQNHPRAAGYVVSTIVLLVVLGAIFVVLFRSGEKEEKH</sequence>